<accession>A0ACC2VFY3</accession>
<gene>
    <name evidence="1" type="ORF">QFC20_005998</name>
</gene>
<comment type="caution">
    <text evidence="1">The sequence shown here is derived from an EMBL/GenBank/DDBJ whole genome shotgun (WGS) entry which is preliminary data.</text>
</comment>
<protein>
    <submittedName>
        <fullName evidence="1">Uncharacterized protein</fullName>
    </submittedName>
</protein>
<evidence type="ECO:0000313" key="1">
    <source>
        <dbReference type="EMBL" id="KAJ9098289.1"/>
    </source>
</evidence>
<dbReference type="Proteomes" id="UP001230649">
    <property type="component" value="Unassembled WGS sequence"/>
</dbReference>
<sequence length="331" mass="35872">MSNRVVPAIYKQVIEDVISAVREDFEEYGVDDNLVGYLQQLWEASLVQTRVAKFVDGDDDSEDDQPLHGQVRNGQSSTLPPTSQLLNQPRGNPYGTEDVKPQIDANGNGAYHGGLRGGSSGSAMMRLRGGARSDDDDDEDDEDEEDIKPSVAARPNVQRAPAPGMAIPGMTGIGIPGIGGEDDYAAIAAQYGDDDDDDDEDDDEATSRQPGGGLVPGAVASGSGVQRDASGNIISGGAARLVPNEHGIYPGEEIIDSDLDDSDEDEDDERGNGQDEDEDDEEEDLSLNVMYCIYDKVQRNKNKWKVTFRDGMIRANGKEYLFNKCTGEFEW</sequence>
<organism evidence="1 2">
    <name type="scientific">Naganishia adeliensis</name>
    <dbReference type="NCBI Taxonomy" id="92952"/>
    <lineage>
        <taxon>Eukaryota</taxon>
        <taxon>Fungi</taxon>
        <taxon>Dikarya</taxon>
        <taxon>Basidiomycota</taxon>
        <taxon>Agaricomycotina</taxon>
        <taxon>Tremellomycetes</taxon>
        <taxon>Filobasidiales</taxon>
        <taxon>Filobasidiaceae</taxon>
        <taxon>Naganishia</taxon>
    </lineage>
</organism>
<name>A0ACC2VFY3_9TREE</name>
<reference evidence="1" key="1">
    <citation type="submission" date="2023-04" db="EMBL/GenBank/DDBJ databases">
        <title>Draft Genome sequencing of Naganishia species isolated from polar environments using Oxford Nanopore Technology.</title>
        <authorList>
            <person name="Leo P."/>
            <person name="Venkateswaran K."/>
        </authorList>
    </citation>
    <scope>NUCLEOTIDE SEQUENCE</scope>
    <source>
        <strain evidence="1">MNA-CCFEE 5262</strain>
    </source>
</reference>
<evidence type="ECO:0000313" key="2">
    <source>
        <dbReference type="Proteomes" id="UP001230649"/>
    </source>
</evidence>
<keyword evidence="2" id="KW-1185">Reference proteome</keyword>
<dbReference type="EMBL" id="JASBWS010000095">
    <property type="protein sequence ID" value="KAJ9098289.1"/>
    <property type="molecule type" value="Genomic_DNA"/>
</dbReference>
<proteinExistence type="predicted"/>